<evidence type="ECO:0000313" key="3">
    <source>
        <dbReference type="Proteomes" id="UP001303647"/>
    </source>
</evidence>
<dbReference type="PANTHER" id="PTHR35896:SF3">
    <property type="entry name" value="MAJOR FACILITATOR SUPERFAMILY TRANSPORTER"/>
    <property type="match status" value="1"/>
</dbReference>
<keyword evidence="1" id="KW-0472">Membrane</keyword>
<keyword evidence="3" id="KW-1185">Reference proteome</keyword>
<feature type="transmembrane region" description="Helical" evidence="1">
    <location>
        <begin position="26"/>
        <end position="47"/>
    </location>
</feature>
<dbReference type="InterPro" id="IPR053008">
    <property type="entry name" value="Phomopsin_biosynth_assoc"/>
</dbReference>
<organism evidence="2 3">
    <name type="scientific">Corynascus novoguineensis</name>
    <dbReference type="NCBI Taxonomy" id="1126955"/>
    <lineage>
        <taxon>Eukaryota</taxon>
        <taxon>Fungi</taxon>
        <taxon>Dikarya</taxon>
        <taxon>Ascomycota</taxon>
        <taxon>Pezizomycotina</taxon>
        <taxon>Sordariomycetes</taxon>
        <taxon>Sordariomycetidae</taxon>
        <taxon>Sordariales</taxon>
        <taxon>Chaetomiaceae</taxon>
        <taxon>Corynascus</taxon>
    </lineage>
</organism>
<proteinExistence type="predicted"/>
<gene>
    <name evidence="2" type="ORF">C7999DRAFT_14517</name>
</gene>
<reference evidence="2" key="1">
    <citation type="journal article" date="2023" name="Mol. Phylogenet. Evol.">
        <title>Genome-scale phylogeny and comparative genomics of the fungal order Sordariales.</title>
        <authorList>
            <person name="Hensen N."/>
            <person name="Bonometti L."/>
            <person name="Westerberg I."/>
            <person name="Brannstrom I.O."/>
            <person name="Guillou S."/>
            <person name="Cros-Aarteil S."/>
            <person name="Calhoun S."/>
            <person name="Haridas S."/>
            <person name="Kuo A."/>
            <person name="Mondo S."/>
            <person name="Pangilinan J."/>
            <person name="Riley R."/>
            <person name="LaButti K."/>
            <person name="Andreopoulos B."/>
            <person name="Lipzen A."/>
            <person name="Chen C."/>
            <person name="Yan M."/>
            <person name="Daum C."/>
            <person name="Ng V."/>
            <person name="Clum A."/>
            <person name="Steindorff A."/>
            <person name="Ohm R.A."/>
            <person name="Martin F."/>
            <person name="Silar P."/>
            <person name="Natvig D.O."/>
            <person name="Lalanne C."/>
            <person name="Gautier V."/>
            <person name="Ament-Velasquez S.L."/>
            <person name="Kruys A."/>
            <person name="Hutchinson M.I."/>
            <person name="Powell A.J."/>
            <person name="Barry K."/>
            <person name="Miller A.N."/>
            <person name="Grigoriev I.V."/>
            <person name="Debuchy R."/>
            <person name="Gladieux P."/>
            <person name="Hiltunen Thoren M."/>
            <person name="Johannesson H."/>
        </authorList>
    </citation>
    <scope>NUCLEOTIDE SEQUENCE</scope>
    <source>
        <strain evidence="2">CBS 359.72</strain>
    </source>
</reference>
<dbReference type="Proteomes" id="UP001303647">
    <property type="component" value="Unassembled WGS sequence"/>
</dbReference>
<evidence type="ECO:0000256" key="1">
    <source>
        <dbReference type="SAM" id="Phobius"/>
    </source>
</evidence>
<accession>A0AAN7CUE9</accession>
<keyword evidence="1" id="KW-1133">Transmembrane helix</keyword>
<keyword evidence="1" id="KW-0812">Transmembrane</keyword>
<dbReference type="PANTHER" id="PTHR35896">
    <property type="entry name" value="IG-LIKE DOMAIN-CONTAINING PROTEIN"/>
    <property type="match status" value="1"/>
</dbReference>
<protein>
    <submittedName>
        <fullName evidence="2">Uncharacterized protein</fullName>
    </submittedName>
</protein>
<sequence length="218" mass="25863">MDCRNIAHSEETSSQRRRFSHRSSLVIIYLIPIFATSLAIWAVLHIWRIQLLPSRFHYQQRATSASDHRWTTCGSTPEEAESRGCRFDILSFAWQTPECYDDELMEDFLKYGTWQFYAYPNRTDVVVNSSTALKGYRSLYVDWEYHVTHCTFTWRQMHRAYAERGYIDSHLDSYKHTLHCQWVLTNRKTRLGMVNVVAEIKYPECKKIEELRGESCGR</sequence>
<comment type="caution">
    <text evidence="2">The sequence shown here is derived from an EMBL/GenBank/DDBJ whole genome shotgun (WGS) entry which is preliminary data.</text>
</comment>
<evidence type="ECO:0000313" key="2">
    <source>
        <dbReference type="EMBL" id="KAK4247437.1"/>
    </source>
</evidence>
<reference evidence="2" key="2">
    <citation type="submission" date="2023-05" db="EMBL/GenBank/DDBJ databases">
        <authorList>
            <consortium name="Lawrence Berkeley National Laboratory"/>
            <person name="Steindorff A."/>
            <person name="Hensen N."/>
            <person name="Bonometti L."/>
            <person name="Westerberg I."/>
            <person name="Brannstrom I.O."/>
            <person name="Guillou S."/>
            <person name="Cros-Aarteil S."/>
            <person name="Calhoun S."/>
            <person name="Haridas S."/>
            <person name="Kuo A."/>
            <person name="Mondo S."/>
            <person name="Pangilinan J."/>
            <person name="Riley R."/>
            <person name="Labutti K."/>
            <person name="Andreopoulos B."/>
            <person name="Lipzen A."/>
            <person name="Chen C."/>
            <person name="Yanf M."/>
            <person name="Daum C."/>
            <person name="Ng V."/>
            <person name="Clum A."/>
            <person name="Ohm R."/>
            <person name="Martin F."/>
            <person name="Silar P."/>
            <person name="Natvig D."/>
            <person name="Lalanne C."/>
            <person name="Gautier V."/>
            <person name="Ament-Velasquez S.L."/>
            <person name="Kruys A."/>
            <person name="Hutchinson M.I."/>
            <person name="Powell A.J."/>
            <person name="Barry K."/>
            <person name="Miller A.N."/>
            <person name="Grigoriev I.V."/>
            <person name="Debuchy R."/>
            <person name="Gladieux P."/>
            <person name="Thoren M.H."/>
            <person name="Johannesson H."/>
        </authorList>
    </citation>
    <scope>NUCLEOTIDE SEQUENCE</scope>
    <source>
        <strain evidence="2">CBS 359.72</strain>
    </source>
</reference>
<dbReference type="EMBL" id="MU857653">
    <property type="protein sequence ID" value="KAK4247437.1"/>
    <property type="molecule type" value="Genomic_DNA"/>
</dbReference>
<dbReference type="AlphaFoldDB" id="A0AAN7CUE9"/>
<name>A0AAN7CUE9_9PEZI</name>